<dbReference type="RefSeq" id="WP_067754148.1">
    <property type="nucleotide sequence ID" value="NZ_CP015772.1"/>
</dbReference>
<dbReference type="OrthoDB" id="677598at2"/>
<accession>A0A1A9HZP7</accession>
<keyword evidence="2" id="KW-1185">Reference proteome</keyword>
<evidence type="ECO:0000313" key="1">
    <source>
        <dbReference type="EMBL" id="ANH80887.1"/>
    </source>
</evidence>
<proteinExistence type="predicted"/>
<organism evidence="1 2">
    <name type="scientific">Niabella ginsenosidivorans</name>
    <dbReference type="NCBI Taxonomy" id="1176587"/>
    <lineage>
        <taxon>Bacteria</taxon>
        <taxon>Pseudomonadati</taxon>
        <taxon>Bacteroidota</taxon>
        <taxon>Chitinophagia</taxon>
        <taxon>Chitinophagales</taxon>
        <taxon>Chitinophagaceae</taxon>
        <taxon>Niabella</taxon>
    </lineage>
</organism>
<reference evidence="1 2" key="1">
    <citation type="submission" date="2016-05" db="EMBL/GenBank/DDBJ databases">
        <title>Niabella ginsenosidivorans BS26 whole genome sequencing.</title>
        <authorList>
            <person name="Im W.T."/>
            <person name="Siddiqi M.Z."/>
        </authorList>
    </citation>
    <scope>NUCLEOTIDE SEQUENCE [LARGE SCALE GENOMIC DNA]</scope>
    <source>
        <strain evidence="1 2">BS26</strain>
    </source>
</reference>
<name>A0A1A9HZP7_9BACT</name>
<evidence type="ECO:0000313" key="2">
    <source>
        <dbReference type="Proteomes" id="UP000077667"/>
    </source>
</evidence>
<dbReference type="Proteomes" id="UP000077667">
    <property type="component" value="Chromosome"/>
</dbReference>
<dbReference type="AlphaFoldDB" id="A0A1A9HZP7"/>
<dbReference type="EMBL" id="CP015772">
    <property type="protein sequence ID" value="ANH80887.1"/>
    <property type="molecule type" value="Genomic_DNA"/>
</dbReference>
<sequence>MKNGFNNKSLLKVLFQNVELTGAPNISFTGDAIAHCGPYLKDATHLNLDEWEWYKEMRGGEEFYIITNLKRAMH</sequence>
<dbReference type="STRING" id="1176587.A8C56_07755"/>
<protein>
    <submittedName>
        <fullName evidence="1">Uncharacterized protein</fullName>
    </submittedName>
</protein>
<dbReference type="KEGG" id="nia:A8C56_07755"/>
<gene>
    <name evidence="1" type="ORF">A8C56_07755</name>
</gene>